<evidence type="ECO:0000313" key="2">
    <source>
        <dbReference type="Proteomes" id="UP000068382"/>
    </source>
</evidence>
<sequence length="194" mass="20638">MENAYIGHAAIGRAQISDTLASDDYAQDADGRPTSGVKINFKNGNIKVAGLVISRPLTLASGSFTVPGIVTDGARWAFVNTGIRVGQNDVWQANQVALVATAAITSGATAGVGFDPNNTFWALEAAIQPGARWNGFGGGNPAPTNKWSRDPNQLVTPWWSSATDQRLYLAISLEALGDVEFQNPTIEWTVYEVT</sequence>
<dbReference type="EMBL" id="LPUY01000041">
    <property type="protein sequence ID" value="KUP93871.1"/>
    <property type="molecule type" value="Genomic_DNA"/>
</dbReference>
<reference evidence="1 2" key="1">
    <citation type="submission" date="2015-12" db="EMBL/GenBank/DDBJ databases">
        <title>Genome sequence of the marine Rhodobacteraceae strain O3.65, Candidatus Tritonibacter horizontis.</title>
        <authorList>
            <person name="Poehlein A."/>
            <person name="Giebel H.A."/>
            <person name="Voget S."/>
            <person name="Brinkhoff T."/>
        </authorList>
    </citation>
    <scope>NUCLEOTIDE SEQUENCE [LARGE SCALE GENOMIC DNA]</scope>
    <source>
        <strain evidence="1 2">O3.65</strain>
    </source>
</reference>
<dbReference type="OrthoDB" id="7822067at2"/>
<gene>
    <name evidence="1" type="ORF">TRIHO_13630</name>
</gene>
<evidence type="ECO:0000313" key="1">
    <source>
        <dbReference type="EMBL" id="KUP93871.1"/>
    </source>
</evidence>
<proteinExistence type="predicted"/>
<organism evidence="1 2">
    <name type="scientific">Tritonibacter horizontis</name>
    <dbReference type="NCBI Taxonomy" id="1768241"/>
    <lineage>
        <taxon>Bacteria</taxon>
        <taxon>Pseudomonadati</taxon>
        <taxon>Pseudomonadota</taxon>
        <taxon>Alphaproteobacteria</taxon>
        <taxon>Rhodobacterales</taxon>
        <taxon>Paracoccaceae</taxon>
        <taxon>Tritonibacter</taxon>
    </lineage>
</organism>
<dbReference type="AlphaFoldDB" id="A0A132BZV8"/>
<keyword evidence="2" id="KW-1185">Reference proteome</keyword>
<name>A0A132BZV8_9RHOB</name>
<dbReference type="Proteomes" id="UP000068382">
    <property type="component" value="Unassembled WGS sequence"/>
</dbReference>
<dbReference type="RefSeq" id="WP_068241554.1">
    <property type="nucleotide sequence ID" value="NZ_LPUY01000041.1"/>
</dbReference>
<comment type="caution">
    <text evidence="1">The sequence shown here is derived from an EMBL/GenBank/DDBJ whole genome shotgun (WGS) entry which is preliminary data.</text>
</comment>
<accession>A0A132BZV8</accession>
<protein>
    <submittedName>
        <fullName evidence="1">Uncharacterized protein</fullName>
    </submittedName>
</protein>